<keyword evidence="1" id="KW-0472">Membrane</keyword>
<protein>
    <submittedName>
        <fullName evidence="2">Uncharacterized protein</fullName>
    </submittedName>
</protein>
<reference evidence="2" key="1">
    <citation type="submission" date="2014-09" db="EMBL/GenBank/DDBJ databases">
        <authorList>
            <person name="Magalhaes I.L.F."/>
            <person name="Oliveira U."/>
            <person name="Santos F.R."/>
            <person name="Vidigal T.H.D.A."/>
            <person name="Brescovit A.D."/>
            <person name="Santos A.J."/>
        </authorList>
    </citation>
    <scope>NUCLEOTIDE SEQUENCE</scope>
    <source>
        <tissue evidence="2">Shoot tissue taken approximately 20 cm above the soil surface</tissue>
    </source>
</reference>
<evidence type="ECO:0000256" key="1">
    <source>
        <dbReference type="SAM" id="Phobius"/>
    </source>
</evidence>
<evidence type="ECO:0000313" key="2">
    <source>
        <dbReference type="EMBL" id="JAE05925.1"/>
    </source>
</evidence>
<dbReference type="AlphaFoldDB" id="A0A0A9EYQ7"/>
<feature type="transmembrane region" description="Helical" evidence="1">
    <location>
        <begin position="14"/>
        <end position="37"/>
    </location>
</feature>
<reference evidence="2" key="2">
    <citation type="journal article" date="2015" name="Data Brief">
        <title>Shoot transcriptome of the giant reed, Arundo donax.</title>
        <authorList>
            <person name="Barrero R.A."/>
            <person name="Guerrero F.D."/>
            <person name="Moolhuijzen P."/>
            <person name="Goolsby J.A."/>
            <person name="Tidwell J."/>
            <person name="Bellgard S.E."/>
            <person name="Bellgard M.I."/>
        </authorList>
    </citation>
    <scope>NUCLEOTIDE SEQUENCE</scope>
    <source>
        <tissue evidence="2">Shoot tissue taken approximately 20 cm above the soil surface</tissue>
    </source>
</reference>
<sequence>MCCGLGPVCLGWSFWAFGGKVAFLAFGFWLLTLCYWLL</sequence>
<organism evidence="2">
    <name type="scientific">Arundo donax</name>
    <name type="common">Giant reed</name>
    <name type="synonym">Donax arundinaceus</name>
    <dbReference type="NCBI Taxonomy" id="35708"/>
    <lineage>
        <taxon>Eukaryota</taxon>
        <taxon>Viridiplantae</taxon>
        <taxon>Streptophyta</taxon>
        <taxon>Embryophyta</taxon>
        <taxon>Tracheophyta</taxon>
        <taxon>Spermatophyta</taxon>
        <taxon>Magnoliopsida</taxon>
        <taxon>Liliopsida</taxon>
        <taxon>Poales</taxon>
        <taxon>Poaceae</taxon>
        <taxon>PACMAD clade</taxon>
        <taxon>Arundinoideae</taxon>
        <taxon>Arundineae</taxon>
        <taxon>Arundo</taxon>
    </lineage>
</organism>
<name>A0A0A9EYQ7_ARUDO</name>
<accession>A0A0A9EYQ7</accession>
<keyword evidence="1" id="KW-0812">Transmembrane</keyword>
<proteinExistence type="predicted"/>
<keyword evidence="1" id="KW-1133">Transmembrane helix</keyword>
<dbReference type="EMBL" id="GBRH01191971">
    <property type="protein sequence ID" value="JAE05925.1"/>
    <property type="molecule type" value="Transcribed_RNA"/>
</dbReference>